<dbReference type="EC" id="3.6.4.13" evidence="10"/>
<dbReference type="GO" id="GO:0005730">
    <property type="term" value="C:nucleolus"/>
    <property type="evidence" value="ECO:0007669"/>
    <property type="project" value="UniProtKB-SubCell"/>
</dbReference>
<evidence type="ECO:0000256" key="6">
    <source>
        <dbReference type="ARBA" id="ARBA00022806"/>
    </source>
</evidence>
<comment type="catalytic activity">
    <reaction evidence="10">
        <text>ATP + H2O = ADP + phosphate + H(+)</text>
        <dbReference type="Rhea" id="RHEA:13065"/>
        <dbReference type="ChEBI" id="CHEBI:15377"/>
        <dbReference type="ChEBI" id="CHEBI:15378"/>
        <dbReference type="ChEBI" id="CHEBI:30616"/>
        <dbReference type="ChEBI" id="CHEBI:43474"/>
        <dbReference type="ChEBI" id="CHEBI:456216"/>
        <dbReference type="EC" id="3.6.4.13"/>
    </reaction>
</comment>
<gene>
    <name evidence="14" type="ORF">MKZ38_005347</name>
</gene>
<protein>
    <recommendedName>
        <fullName evidence="10">ATP-dependent RNA helicase</fullName>
        <ecNumber evidence="10">3.6.4.13</ecNumber>
    </recommendedName>
</protein>
<dbReference type="InterPro" id="IPR011545">
    <property type="entry name" value="DEAD/DEAH_box_helicase_dom"/>
</dbReference>
<dbReference type="PROSITE" id="PS51192">
    <property type="entry name" value="HELICASE_ATP_BIND_1"/>
    <property type="match status" value="1"/>
</dbReference>
<dbReference type="InterPro" id="IPR001650">
    <property type="entry name" value="Helicase_C-like"/>
</dbReference>
<proteinExistence type="inferred from homology"/>
<keyword evidence="15" id="KW-1185">Reference proteome</keyword>
<dbReference type="InterPro" id="IPR025313">
    <property type="entry name" value="SPB4-like_CTE"/>
</dbReference>
<dbReference type="Pfam" id="PF00271">
    <property type="entry name" value="Helicase_C"/>
    <property type="match status" value="1"/>
</dbReference>
<evidence type="ECO:0000256" key="4">
    <source>
        <dbReference type="ARBA" id="ARBA00022741"/>
    </source>
</evidence>
<evidence type="ECO:0000256" key="2">
    <source>
        <dbReference type="ARBA" id="ARBA00022517"/>
    </source>
</evidence>
<keyword evidence="5 10" id="KW-0378">Hydrolase</keyword>
<feature type="region of interest" description="Disordered" evidence="11">
    <location>
        <begin position="729"/>
        <end position="783"/>
    </location>
</feature>
<dbReference type="GO" id="GO:0006364">
    <property type="term" value="P:rRNA processing"/>
    <property type="evidence" value="ECO:0007669"/>
    <property type="project" value="UniProtKB-KW"/>
</dbReference>
<sequence length="801" mass="86717">MADDGMLINFEVGDATAKAPPPKFKGGKWRDRVRANKTLRNGNKPPLPLSRCDEPERPAKRPRLDSSPRIQHNNPHHEASRFGSMAVRHGKPPSLGGMNINSNANPRGSGVTSRLFTANPEAKTDFANVALAEGGDDEEPTKPSNAPLSEEAANFHALGLSKRIALHLSSKLEMKAPTAIQKSTIPQLVKEDADAFLQAETGSGKTLAYLLPIVQRIMTLSFNEEGMAREGRKIHRDSGLFAVILAPTRELCKQIATVLDKLLRCCPWIVSTTVIGGESKKSEKARIRKGVNILIATPGRLADHLDHTKVLDVGTVRWLVLDEGDRLMEMGFEDELRSIVGKMRRHRLASRNKEGLELDKLPQRRVIVLCSATMQMNVQKLGEISLEEAVHLTAPRSSSNNAQQGEEQAKIEDGKAVFSAPAQLKQTYVVAPAKLRLVTLISFLKDAFARKGSVMKAIIFISCADSVDFHFDLLKGQPQASPPNEDDQGKPSKLSPTAMTTASAAYLTSPANPSVALIKLHGSLAQPVRTATLHAFAHSKYPAVLITTDIASRGLDVPAVDLVIEYDPAFAVPDHVHRIGRTARAGRPGKAALFLLPGTEEGYVSLLEPSDSSNATSNSITPLYYETVLKNGLATPVTSYPITTTAVEDEAEGRGQSWTQRAESLQLHLEQRLLAEGNNPLLDAARQAFRSHIRAYATHVKAEREFFDMTQLHLGHMAKAFGLREAPGGVGGGVTRRTGVHHKPSSSVASGGKKRKNGASGGMDASGDDRNPTAAAADDAARRMREKMKAVMNVASEFNIG</sequence>
<comment type="subcellular location">
    <subcellularLocation>
        <location evidence="1">Nucleus</location>
        <location evidence="1">Nucleolus</location>
    </subcellularLocation>
</comment>
<feature type="domain" description="Helicase ATP-binding" evidence="12">
    <location>
        <begin position="186"/>
        <end position="392"/>
    </location>
</feature>
<dbReference type="Pfam" id="PF00270">
    <property type="entry name" value="DEAD"/>
    <property type="match status" value="1"/>
</dbReference>
<dbReference type="AlphaFoldDB" id="A0AAD5WWM8"/>
<evidence type="ECO:0000256" key="5">
    <source>
        <dbReference type="ARBA" id="ARBA00022801"/>
    </source>
</evidence>
<evidence type="ECO:0000259" key="12">
    <source>
        <dbReference type="PROSITE" id="PS51192"/>
    </source>
</evidence>
<feature type="region of interest" description="Disordered" evidence="11">
    <location>
        <begin position="1"/>
        <end position="83"/>
    </location>
</feature>
<keyword evidence="9" id="KW-0539">Nucleus</keyword>
<dbReference type="GO" id="GO:0003724">
    <property type="term" value="F:RNA helicase activity"/>
    <property type="evidence" value="ECO:0007669"/>
    <property type="project" value="UniProtKB-EC"/>
</dbReference>
<dbReference type="InterPro" id="IPR014001">
    <property type="entry name" value="Helicase_ATP-bd"/>
</dbReference>
<dbReference type="EMBL" id="JAKWBI020000031">
    <property type="protein sequence ID" value="KAJ2905471.1"/>
    <property type="molecule type" value="Genomic_DNA"/>
</dbReference>
<comment type="caution">
    <text evidence="14">The sequence shown here is derived from an EMBL/GenBank/DDBJ whole genome shotgun (WGS) entry which is preliminary data.</text>
</comment>
<evidence type="ECO:0000256" key="1">
    <source>
        <dbReference type="ARBA" id="ARBA00004604"/>
    </source>
</evidence>
<comment type="domain">
    <text evidence="10">The Q motif is unique to and characteristic of the DEAD box family of RNA helicases and controls ATP binding and hydrolysis.</text>
</comment>
<dbReference type="PROSITE" id="PS51194">
    <property type="entry name" value="HELICASE_CTER"/>
    <property type="match status" value="1"/>
</dbReference>
<dbReference type="SMART" id="SM00490">
    <property type="entry name" value="HELICc"/>
    <property type="match status" value="1"/>
</dbReference>
<keyword evidence="3" id="KW-0698">rRNA processing</keyword>
<feature type="region of interest" description="Disordered" evidence="11">
    <location>
        <begin position="475"/>
        <end position="495"/>
    </location>
</feature>
<comment type="similarity">
    <text evidence="10">Belongs to the DEAD box helicase family.</text>
</comment>
<organism evidence="14 15">
    <name type="scientific">Zalerion maritima</name>
    <dbReference type="NCBI Taxonomy" id="339359"/>
    <lineage>
        <taxon>Eukaryota</taxon>
        <taxon>Fungi</taxon>
        <taxon>Dikarya</taxon>
        <taxon>Ascomycota</taxon>
        <taxon>Pezizomycotina</taxon>
        <taxon>Sordariomycetes</taxon>
        <taxon>Lulworthiomycetidae</taxon>
        <taxon>Lulworthiales</taxon>
        <taxon>Lulworthiaceae</taxon>
        <taxon>Zalerion</taxon>
    </lineage>
</organism>
<keyword evidence="7 10" id="KW-0067">ATP-binding</keyword>
<keyword evidence="6 10" id="KW-0347">Helicase</keyword>
<dbReference type="GO" id="GO:0016787">
    <property type="term" value="F:hydrolase activity"/>
    <property type="evidence" value="ECO:0007669"/>
    <property type="project" value="UniProtKB-KW"/>
</dbReference>
<accession>A0AAD5WWM8</accession>
<keyword evidence="4 10" id="KW-0547">Nucleotide-binding</keyword>
<dbReference type="Gene3D" id="3.40.50.300">
    <property type="entry name" value="P-loop containing nucleotide triphosphate hydrolases"/>
    <property type="match status" value="2"/>
</dbReference>
<dbReference type="CDD" id="cd18787">
    <property type="entry name" value="SF2_C_DEAD"/>
    <property type="match status" value="1"/>
</dbReference>
<dbReference type="GO" id="GO:0005524">
    <property type="term" value="F:ATP binding"/>
    <property type="evidence" value="ECO:0007669"/>
    <property type="project" value="UniProtKB-UniRule"/>
</dbReference>
<dbReference type="SMART" id="SM01178">
    <property type="entry name" value="DUF4217"/>
    <property type="match status" value="1"/>
</dbReference>
<evidence type="ECO:0000313" key="14">
    <source>
        <dbReference type="EMBL" id="KAJ2905471.1"/>
    </source>
</evidence>
<evidence type="ECO:0000256" key="7">
    <source>
        <dbReference type="ARBA" id="ARBA00022840"/>
    </source>
</evidence>
<evidence type="ECO:0000259" key="13">
    <source>
        <dbReference type="PROSITE" id="PS51194"/>
    </source>
</evidence>
<dbReference type="SMART" id="SM00487">
    <property type="entry name" value="DEXDc"/>
    <property type="match status" value="1"/>
</dbReference>
<evidence type="ECO:0000313" key="15">
    <source>
        <dbReference type="Proteomes" id="UP001201980"/>
    </source>
</evidence>
<dbReference type="SUPFAM" id="SSF52540">
    <property type="entry name" value="P-loop containing nucleoside triphosphate hydrolases"/>
    <property type="match status" value="2"/>
</dbReference>
<evidence type="ECO:0000256" key="9">
    <source>
        <dbReference type="ARBA" id="ARBA00023242"/>
    </source>
</evidence>
<dbReference type="Pfam" id="PF13959">
    <property type="entry name" value="CTE_SPB4"/>
    <property type="match status" value="1"/>
</dbReference>
<evidence type="ECO:0000256" key="11">
    <source>
        <dbReference type="SAM" id="MobiDB-lite"/>
    </source>
</evidence>
<feature type="compositionally biased region" description="Basic and acidic residues" evidence="11">
    <location>
        <begin position="51"/>
        <end position="66"/>
    </location>
</feature>
<feature type="domain" description="Helicase C-terminal" evidence="13">
    <location>
        <begin position="436"/>
        <end position="629"/>
    </location>
</feature>
<dbReference type="InterPro" id="IPR027417">
    <property type="entry name" value="P-loop_NTPase"/>
</dbReference>
<evidence type="ECO:0000256" key="8">
    <source>
        <dbReference type="ARBA" id="ARBA00022884"/>
    </source>
</evidence>
<reference evidence="14" key="1">
    <citation type="submission" date="2022-07" db="EMBL/GenBank/DDBJ databases">
        <title>Draft genome sequence of Zalerion maritima ATCC 34329, a (micro)plastics degrading marine fungus.</title>
        <authorList>
            <person name="Paco A."/>
            <person name="Goncalves M.F.M."/>
            <person name="Rocha-Santos T.A.P."/>
            <person name="Alves A."/>
        </authorList>
    </citation>
    <scope>NUCLEOTIDE SEQUENCE</scope>
    <source>
        <strain evidence="14">ATCC 34329</strain>
    </source>
</reference>
<evidence type="ECO:0000256" key="3">
    <source>
        <dbReference type="ARBA" id="ARBA00022552"/>
    </source>
</evidence>
<keyword evidence="8 10" id="KW-0694">RNA-binding</keyword>
<dbReference type="Proteomes" id="UP001201980">
    <property type="component" value="Unassembled WGS sequence"/>
</dbReference>
<dbReference type="CDD" id="cd17949">
    <property type="entry name" value="DEADc_DDX31"/>
    <property type="match status" value="1"/>
</dbReference>
<dbReference type="PANTHER" id="PTHR24031">
    <property type="entry name" value="RNA HELICASE"/>
    <property type="match status" value="1"/>
</dbReference>
<comment type="function">
    <text evidence="10">RNA helicase.</text>
</comment>
<keyword evidence="2" id="KW-0690">Ribosome biogenesis</keyword>
<evidence type="ECO:0000256" key="10">
    <source>
        <dbReference type="RuleBase" id="RU365068"/>
    </source>
</evidence>
<name>A0AAD5WWM8_9PEZI</name>
<dbReference type="GO" id="GO:0003723">
    <property type="term" value="F:RNA binding"/>
    <property type="evidence" value="ECO:0007669"/>
    <property type="project" value="UniProtKB-UniRule"/>
</dbReference>